<dbReference type="KEGG" id="mbrn:90967744"/>
<dbReference type="RefSeq" id="XP_065986497.1">
    <property type="nucleotide sequence ID" value="XM_066130469.1"/>
</dbReference>
<protein>
    <submittedName>
        <fullName evidence="1">Uncharacterized protein</fullName>
    </submittedName>
</protein>
<dbReference type="GeneID" id="90967744"/>
<keyword evidence="2" id="KW-1185">Reference proteome</keyword>
<organism evidence="1 2">
    <name type="scientific">Metarhizium brunneum</name>
    <dbReference type="NCBI Taxonomy" id="500148"/>
    <lineage>
        <taxon>Eukaryota</taxon>
        <taxon>Fungi</taxon>
        <taxon>Dikarya</taxon>
        <taxon>Ascomycota</taxon>
        <taxon>Pezizomycotina</taxon>
        <taxon>Sordariomycetes</taxon>
        <taxon>Hypocreomycetidae</taxon>
        <taxon>Hypocreales</taxon>
        <taxon>Clavicipitaceae</taxon>
        <taxon>Metarhizium</taxon>
    </lineage>
</organism>
<dbReference type="AlphaFoldDB" id="A0A7D5Z0Z0"/>
<reference evidence="1 2" key="1">
    <citation type="submission" date="2020-07" db="EMBL/GenBank/DDBJ databases">
        <title>Telomere length de novo assembly of all 7 chromosomes of the fungus, Metarhizium brunneum, using a novel assembly pipeline.</title>
        <authorList>
            <person name="Saud z."/>
            <person name="Kortsinoglou A."/>
            <person name="Kouvelis V.N."/>
            <person name="Butt T.M."/>
        </authorList>
    </citation>
    <scope>NUCLEOTIDE SEQUENCE [LARGE SCALE GENOMIC DNA]</scope>
    <source>
        <strain evidence="1 2">4556</strain>
    </source>
</reference>
<evidence type="ECO:0000313" key="2">
    <source>
        <dbReference type="Proteomes" id="UP000510686"/>
    </source>
</evidence>
<proteinExistence type="predicted"/>
<dbReference type="Proteomes" id="UP000510686">
    <property type="component" value="Chromosome 2"/>
</dbReference>
<accession>A0A7D5Z0Z0</accession>
<evidence type="ECO:0000313" key="1">
    <source>
        <dbReference type="EMBL" id="QLI68023.1"/>
    </source>
</evidence>
<gene>
    <name evidence="1" type="ORF">G6M90_00g049580</name>
</gene>
<name>A0A7D5Z0Z0_9HYPO</name>
<dbReference type="EMBL" id="CP058933">
    <property type="protein sequence ID" value="QLI68023.1"/>
    <property type="molecule type" value="Genomic_DNA"/>
</dbReference>
<sequence>MTLTRLYGAALLSRHQVANESTAGPEFATNPAVEEPIYQSPHRENAIRNFIKMAAGSRKIKLSATEIVKDVAKRTTYGAMAGLPLP</sequence>